<comment type="caution">
    <text evidence="2">The sequence shown here is derived from an EMBL/GenBank/DDBJ whole genome shotgun (WGS) entry which is preliminary data.</text>
</comment>
<sequence length="373" mass="41977">MLSIAVAIVSCQRPVRPLPYRPLRRGPPPITQRRDLAYKAGPPYSKRVRPHMMVTRPKKHITSTSIMGHPSVYSSVYKYPPPPHSRPYMAGPPGPPKSYNRPYGSPNKYPYYGKPSGYSKKQRQPMISHEQVPKETIAQFHSPKPSSNKGTPILTYNGNSNRPSISYGSSAKKPFYNSYDSNEDQSSSEEVYGTQQVGASIKYGKTTPGAAGPAHPSLLDPEVNIKFPGPAFTSATHAYKTINDKPAYQQGGQHHTETSVVKFQDNPSKRRRPIQYQDESQSTKSTVTRPYSTLKFPDSSESGDATSYQNYDHFLQETFAPDLTQQSPSYTKTKQQKKNRGKSRYRSPSHYEVKDESEERGDFYSDSETVEDY</sequence>
<feature type="compositionally biased region" description="Polar residues" evidence="1">
    <location>
        <begin position="250"/>
        <end position="261"/>
    </location>
</feature>
<feature type="compositionally biased region" description="Polar residues" evidence="1">
    <location>
        <begin position="299"/>
        <end position="310"/>
    </location>
</feature>
<feature type="compositionally biased region" description="Basic residues" evidence="1">
    <location>
        <begin position="334"/>
        <end position="347"/>
    </location>
</feature>
<name>A0A8S1CTU8_9INSE</name>
<accession>A0A8S1CTU8</accession>
<proteinExistence type="predicted"/>
<protein>
    <submittedName>
        <fullName evidence="2">Uncharacterized protein</fullName>
    </submittedName>
</protein>
<dbReference type="AlphaFoldDB" id="A0A8S1CTU8"/>
<evidence type="ECO:0000313" key="3">
    <source>
        <dbReference type="Proteomes" id="UP000494165"/>
    </source>
</evidence>
<dbReference type="Proteomes" id="UP000494165">
    <property type="component" value="Unassembled WGS sequence"/>
</dbReference>
<keyword evidence="3" id="KW-1185">Reference proteome</keyword>
<feature type="compositionally biased region" description="Polar residues" evidence="1">
    <location>
        <begin position="277"/>
        <end position="291"/>
    </location>
</feature>
<evidence type="ECO:0000313" key="2">
    <source>
        <dbReference type="EMBL" id="CAB3371589.1"/>
    </source>
</evidence>
<feature type="region of interest" description="Disordered" evidence="1">
    <location>
        <begin position="88"/>
        <end position="193"/>
    </location>
</feature>
<evidence type="ECO:0000256" key="1">
    <source>
        <dbReference type="SAM" id="MobiDB-lite"/>
    </source>
</evidence>
<feature type="compositionally biased region" description="Polar residues" evidence="1">
    <location>
        <begin position="323"/>
        <end position="333"/>
    </location>
</feature>
<dbReference type="EMBL" id="CADEPI010000063">
    <property type="protein sequence ID" value="CAB3371589.1"/>
    <property type="molecule type" value="Genomic_DNA"/>
</dbReference>
<organism evidence="2 3">
    <name type="scientific">Cloeon dipterum</name>
    <dbReference type="NCBI Taxonomy" id="197152"/>
    <lineage>
        <taxon>Eukaryota</taxon>
        <taxon>Metazoa</taxon>
        <taxon>Ecdysozoa</taxon>
        <taxon>Arthropoda</taxon>
        <taxon>Hexapoda</taxon>
        <taxon>Insecta</taxon>
        <taxon>Pterygota</taxon>
        <taxon>Palaeoptera</taxon>
        <taxon>Ephemeroptera</taxon>
        <taxon>Pisciforma</taxon>
        <taxon>Baetidae</taxon>
        <taxon>Cloeon</taxon>
    </lineage>
</organism>
<gene>
    <name evidence="2" type="ORF">CLODIP_2_CD01601</name>
</gene>
<feature type="compositionally biased region" description="Polar residues" evidence="1">
    <location>
        <begin position="144"/>
        <end position="169"/>
    </location>
</feature>
<feature type="region of interest" description="Disordered" evidence="1">
    <location>
        <begin position="246"/>
        <end position="373"/>
    </location>
</feature>
<reference evidence="2 3" key="1">
    <citation type="submission" date="2020-04" db="EMBL/GenBank/DDBJ databases">
        <authorList>
            <person name="Alioto T."/>
            <person name="Alioto T."/>
            <person name="Gomez Garrido J."/>
        </authorList>
    </citation>
    <scope>NUCLEOTIDE SEQUENCE [LARGE SCALE GENOMIC DNA]</scope>
</reference>